<evidence type="ECO:0000256" key="13">
    <source>
        <dbReference type="ARBA" id="ARBA00047995"/>
    </source>
</evidence>
<dbReference type="GO" id="GO:0036297">
    <property type="term" value="P:interstrand cross-link repair"/>
    <property type="evidence" value="ECO:0007669"/>
    <property type="project" value="UniProtKB-ARBA"/>
</dbReference>
<keyword evidence="9" id="KW-0067">ATP-binding</keyword>
<dbReference type="FunFam" id="3.40.50.300:FF:000861">
    <property type="entry name" value="Fanconi anemia, complementation group M"/>
    <property type="match status" value="1"/>
</dbReference>
<evidence type="ECO:0000256" key="8">
    <source>
        <dbReference type="ARBA" id="ARBA00022806"/>
    </source>
</evidence>
<dbReference type="InterPro" id="IPR006935">
    <property type="entry name" value="Helicase/UvrB_N"/>
</dbReference>
<feature type="compositionally biased region" description="Polar residues" evidence="15">
    <location>
        <begin position="113"/>
        <end position="137"/>
    </location>
</feature>
<comment type="function">
    <text evidence="1 14">ATP-dependent DNA helicase involved in DNA damage repair by homologous recombination and in genome maintenance. Capable of unwinding D-loops. Plays a role in limiting crossover recombinants during mitotic DNA double-strand break (DSB) repair. Component of a FANCM-MHF complex which promotes gene conversion at blocked replication forks, probably by reversal of the stalled fork.</text>
</comment>
<sequence length="1125" mass="125482">MDSDEFDDDILDEDLIIAASQAPVLNQSAPSRIANSVLPHAQRARLRQTGNSFTPRQGRNRISHPDVIDLDELPSDAFSSSPGGGALSAQSVSRNARPTPKVGGPAPVYRQMTLFNTTAPPPQNGTAGSSQRPSNTRQFRVDLPEEKPTHHEIDNDAMKTWVYPTNLGAIRDYQYTIVKEGLFNNTLVALPTGLGKTFIAATIMLNYYRWTKKAKIVFVAPTKPLASQQVDACFNIAGIPRSQTTLLTGEVNKGLRAEEWESKRVFFMTPQTLQNDLSSGAADPKSIALLVVDEAHRATGNYAYVKVVEFIRRFSSSFRILALTATPGSNVEAVQEVIDSLGISRVEIRTEDSLDIRQYVHQRQEDIEILEPSEEMIFCREHFTKALKPLVDKLNQQNIYSARDPMTMTVFGLMKSRKDWAARVGPNVNQFVKFSIQAIFTVLQSLAHAIKLLNFHGIKPFYDNLVRFRDEVEDKGAKGPKYKRQVIDSPEFQDMMSKISTWNRKDDFVSHPKLTYLSDTILNHFMDAGEGRENGGTSNTRIIVFSEFRDSAEEIVRVLNRHKPMIRAAVFVGQADTKQSEGMKQSEQIERIKKFKEGSFNVLVATSIGEEGLDIGQVDLIVCYDASASPIRMLQRMGRTGRKRAGRVVLLLMQGKEEDNYAKSKDAYDKMQQMICDGSRFNFRHELSTRIVPRDIRPEVDKRHVDIPIENTQNQSLPEPKKRAVRKKAPPKKFHMPDGVETGFTSVASMLGKRSAPTTKAQPQQQRTPKTFELAAIPSEDSVLLTNKQAEELHRIYQNLPSSKDLVQVVASVDLTAKPLAQRSLHKTVLVQHGKHTERCVRLFRNMSNIKTSTEYNKMPPLSDESHYAEILVPSDISDSETESTSLAHPPKRQKTATTVGPKHKEVTSCSRSKPSNPNETMRSKSIHRNVFMGELSDSEREDLVEITPPPPQKRPAIKKAAPRKAPMKKPPPNRAPKRQSACVYDESADEGDDCRRTSDLDLTDDSDNGSDMEGFVVGDDVATSSAPPTSSMRRLSTSPTTPSASFMAGFVSARSRQGHGRSRQVASDSDEDDLPSMKQIASRHKSQTVAVSDTDGTDNDIVQRAARGPRRRVIVDDEDDSESA</sequence>
<evidence type="ECO:0000259" key="17">
    <source>
        <dbReference type="PROSITE" id="PS51194"/>
    </source>
</evidence>
<dbReference type="InterPro" id="IPR001650">
    <property type="entry name" value="Helicase_C-like"/>
</dbReference>
<dbReference type="FunCoup" id="W3XQT9">
    <property type="interactions" value="205"/>
</dbReference>
<dbReference type="SMART" id="SM00487">
    <property type="entry name" value="DEXDc"/>
    <property type="match status" value="1"/>
</dbReference>
<dbReference type="CDD" id="cd18801">
    <property type="entry name" value="SF2_C_FANCM_Hef"/>
    <property type="match status" value="1"/>
</dbReference>
<feature type="compositionally biased region" description="Polar residues" evidence="15">
    <location>
        <begin position="48"/>
        <end position="57"/>
    </location>
</feature>
<dbReference type="PANTHER" id="PTHR14025:SF20">
    <property type="entry name" value="FANCONI ANEMIA GROUP M PROTEIN"/>
    <property type="match status" value="1"/>
</dbReference>
<dbReference type="OMA" id="FMMRAIF"/>
<gene>
    <name evidence="18" type="ORF">PFICI_01439</name>
</gene>
<keyword evidence="8 18" id="KW-0347">Helicase</keyword>
<dbReference type="AlphaFoldDB" id="W3XQT9"/>
<feature type="compositionally biased region" description="Acidic residues" evidence="15">
    <location>
        <begin position="1002"/>
        <end position="1011"/>
    </location>
</feature>
<evidence type="ECO:0000256" key="9">
    <source>
        <dbReference type="ARBA" id="ARBA00022840"/>
    </source>
</evidence>
<dbReference type="Pfam" id="PF00271">
    <property type="entry name" value="Helicase_C"/>
    <property type="match status" value="1"/>
</dbReference>
<comment type="similarity">
    <text evidence="3 14">Belongs to the DEAD box helicase family. DEAH subfamily. FANCM sub-subfamily.</text>
</comment>
<dbReference type="GO" id="GO:0043138">
    <property type="term" value="F:3'-5' DNA helicase activity"/>
    <property type="evidence" value="ECO:0007669"/>
    <property type="project" value="InterPro"/>
</dbReference>
<dbReference type="Proteomes" id="UP000030651">
    <property type="component" value="Unassembled WGS sequence"/>
</dbReference>
<organism evidence="18 19">
    <name type="scientific">Pestalotiopsis fici (strain W106-1 / CGMCC3.15140)</name>
    <dbReference type="NCBI Taxonomy" id="1229662"/>
    <lineage>
        <taxon>Eukaryota</taxon>
        <taxon>Fungi</taxon>
        <taxon>Dikarya</taxon>
        <taxon>Ascomycota</taxon>
        <taxon>Pezizomycotina</taxon>
        <taxon>Sordariomycetes</taxon>
        <taxon>Xylariomycetidae</taxon>
        <taxon>Amphisphaeriales</taxon>
        <taxon>Sporocadaceae</taxon>
        <taxon>Pestalotiopsis</taxon>
    </lineage>
</organism>
<evidence type="ECO:0000256" key="11">
    <source>
        <dbReference type="ARBA" id="ARBA00023204"/>
    </source>
</evidence>
<keyword evidence="6" id="KW-0227">DNA damage</keyword>
<keyword evidence="19" id="KW-1185">Reference proteome</keyword>
<protein>
    <recommendedName>
        <fullName evidence="14">ATP-dependent DNA helicase</fullName>
        <ecNumber evidence="14">3.6.4.12</ecNumber>
    </recommendedName>
</protein>
<evidence type="ECO:0000313" key="19">
    <source>
        <dbReference type="Proteomes" id="UP000030651"/>
    </source>
</evidence>
<dbReference type="PROSITE" id="PS51192">
    <property type="entry name" value="HELICASE_ATP_BIND_1"/>
    <property type="match status" value="1"/>
</dbReference>
<dbReference type="GO" id="GO:0009378">
    <property type="term" value="F:four-way junction helicase activity"/>
    <property type="evidence" value="ECO:0007669"/>
    <property type="project" value="TreeGrafter"/>
</dbReference>
<feature type="compositionally biased region" description="Basic residues" evidence="15">
    <location>
        <begin position="723"/>
        <end position="734"/>
    </location>
</feature>
<keyword evidence="12" id="KW-0539">Nucleus</keyword>
<dbReference type="SMART" id="SM00490">
    <property type="entry name" value="HELICc"/>
    <property type="match status" value="1"/>
</dbReference>
<evidence type="ECO:0000256" key="10">
    <source>
        <dbReference type="ARBA" id="ARBA00023125"/>
    </source>
</evidence>
<dbReference type="InterPro" id="IPR044749">
    <property type="entry name" value="FANCM_DEXDc"/>
</dbReference>
<feature type="domain" description="Helicase C-terminal" evidence="17">
    <location>
        <begin position="521"/>
        <end position="687"/>
    </location>
</feature>
<feature type="compositionally biased region" description="Basic residues" evidence="15">
    <location>
        <begin position="956"/>
        <end position="968"/>
    </location>
</feature>
<comment type="subunit">
    <text evidence="4 14">Interacts with the MHF histone-fold complex to form the FANCM-MHF complex.</text>
</comment>
<keyword evidence="5" id="KW-0547">Nucleotide-binding</keyword>
<proteinExistence type="inferred from homology"/>
<dbReference type="GO" id="GO:0045003">
    <property type="term" value="P:double-strand break repair via synthesis-dependent strand annealing"/>
    <property type="evidence" value="ECO:0007669"/>
    <property type="project" value="TreeGrafter"/>
</dbReference>
<evidence type="ECO:0000256" key="5">
    <source>
        <dbReference type="ARBA" id="ARBA00022741"/>
    </source>
</evidence>
<evidence type="ECO:0000256" key="3">
    <source>
        <dbReference type="ARBA" id="ARBA00009889"/>
    </source>
</evidence>
<keyword evidence="7" id="KW-0378">Hydrolase</keyword>
<feature type="compositionally biased region" description="Polar residues" evidence="15">
    <location>
        <begin position="908"/>
        <end position="921"/>
    </location>
</feature>
<dbReference type="KEGG" id="pfy:PFICI_01439"/>
<dbReference type="InterPro" id="IPR014001">
    <property type="entry name" value="Helicase_ATP-bd"/>
</dbReference>
<dbReference type="STRING" id="1229662.W3XQT9"/>
<dbReference type="CDD" id="cd12091">
    <property type="entry name" value="FANCM_ID"/>
    <property type="match status" value="1"/>
</dbReference>
<keyword evidence="11" id="KW-0234">DNA repair</keyword>
<dbReference type="GO" id="GO:0000400">
    <property type="term" value="F:four-way junction DNA binding"/>
    <property type="evidence" value="ECO:0007669"/>
    <property type="project" value="TreeGrafter"/>
</dbReference>
<evidence type="ECO:0000259" key="16">
    <source>
        <dbReference type="PROSITE" id="PS51192"/>
    </source>
</evidence>
<dbReference type="SUPFAM" id="SSF52540">
    <property type="entry name" value="P-loop containing nucleoside triphosphate hydrolases"/>
    <property type="match status" value="1"/>
</dbReference>
<dbReference type="CDD" id="cd18033">
    <property type="entry name" value="DEXDc_FANCM"/>
    <property type="match status" value="1"/>
</dbReference>
<dbReference type="EC" id="3.6.4.12" evidence="14"/>
<dbReference type="Gene3D" id="3.40.50.300">
    <property type="entry name" value="P-loop containing nucleotide triphosphate hydrolases"/>
    <property type="match status" value="2"/>
</dbReference>
<dbReference type="eggNOG" id="KOG0354">
    <property type="taxonomic scope" value="Eukaryota"/>
</dbReference>
<keyword evidence="10" id="KW-0238">DNA-binding</keyword>
<dbReference type="InterPro" id="IPR039686">
    <property type="entry name" value="FANCM/Mph1-like_ID"/>
</dbReference>
<dbReference type="EMBL" id="KI912109">
    <property type="protein sequence ID" value="ETS87611.1"/>
    <property type="molecule type" value="Genomic_DNA"/>
</dbReference>
<dbReference type="InParanoid" id="W3XQT9"/>
<evidence type="ECO:0000313" key="18">
    <source>
        <dbReference type="EMBL" id="ETS87611.1"/>
    </source>
</evidence>
<dbReference type="InterPro" id="IPR027417">
    <property type="entry name" value="P-loop_NTPase"/>
</dbReference>
<feature type="region of interest" description="Disordered" evidence="15">
    <location>
        <begin position="878"/>
        <end position="1125"/>
    </location>
</feature>
<evidence type="ECO:0000256" key="12">
    <source>
        <dbReference type="ARBA" id="ARBA00023242"/>
    </source>
</evidence>
<dbReference type="PANTHER" id="PTHR14025">
    <property type="entry name" value="FANCONI ANEMIA GROUP M FANCM FAMILY MEMBER"/>
    <property type="match status" value="1"/>
</dbReference>
<dbReference type="Gene3D" id="1.20.1320.20">
    <property type="entry name" value="hef helicase domain"/>
    <property type="match status" value="1"/>
</dbReference>
<evidence type="ECO:0000256" key="2">
    <source>
        <dbReference type="ARBA" id="ARBA00004123"/>
    </source>
</evidence>
<name>W3XQT9_PESFW</name>
<dbReference type="HOGENOM" id="CLU_002513_0_1_1"/>
<dbReference type="GO" id="GO:0005524">
    <property type="term" value="F:ATP binding"/>
    <property type="evidence" value="ECO:0007669"/>
    <property type="project" value="UniProtKB-UniRule"/>
</dbReference>
<evidence type="ECO:0000256" key="4">
    <source>
        <dbReference type="ARBA" id="ARBA00011390"/>
    </source>
</evidence>
<accession>W3XQT9</accession>
<dbReference type="FunFam" id="3.40.50.300:FF:001992">
    <property type="entry name" value="ATP-dependent RNA helicase, putative"/>
    <property type="match status" value="1"/>
</dbReference>
<dbReference type="OrthoDB" id="164902at2759"/>
<evidence type="ECO:0000256" key="14">
    <source>
        <dbReference type="RuleBase" id="RU367027"/>
    </source>
</evidence>
<evidence type="ECO:0000256" key="1">
    <source>
        <dbReference type="ARBA" id="ARBA00003813"/>
    </source>
</evidence>
<dbReference type="GeneID" id="19266452"/>
<dbReference type="PROSITE" id="PS51194">
    <property type="entry name" value="HELICASE_CTER"/>
    <property type="match status" value="1"/>
</dbReference>
<evidence type="ECO:0000256" key="15">
    <source>
        <dbReference type="SAM" id="MobiDB-lite"/>
    </source>
</evidence>
<comment type="catalytic activity">
    <reaction evidence="13 14">
        <text>ATP + H2O = ADP + phosphate + H(+)</text>
        <dbReference type="Rhea" id="RHEA:13065"/>
        <dbReference type="ChEBI" id="CHEBI:15377"/>
        <dbReference type="ChEBI" id="CHEBI:15378"/>
        <dbReference type="ChEBI" id="CHEBI:30616"/>
        <dbReference type="ChEBI" id="CHEBI:43474"/>
        <dbReference type="ChEBI" id="CHEBI:456216"/>
        <dbReference type="EC" id="3.6.4.12"/>
    </reaction>
</comment>
<evidence type="ECO:0000256" key="7">
    <source>
        <dbReference type="ARBA" id="ARBA00022801"/>
    </source>
</evidence>
<dbReference type="Pfam" id="PF04851">
    <property type="entry name" value="ResIII"/>
    <property type="match status" value="1"/>
</dbReference>
<dbReference type="RefSeq" id="XP_007828211.1">
    <property type="nucleotide sequence ID" value="XM_007830020.1"/>
</dbReference>
<feature type="domain" description="Helicase ATP-binding" evidence="16">
    <location>
        <begin position="177"/>
        <end position="345"/>
    </location>
</feature>
<feature type="compositionally biased region" description="Polar residues" evidence="15">
    <location>
        <begin position="1023"/>
        <end position="1045"/>
    </location>
</feature>
<feature type="region of interest" description="Disordered" evidence="15">
    <location>
        <begin position="44"/>
        <end position="137"/>
    </location>
</feature>
<evidence type="ECO:0000256" key="6">
    <source>
        <dbReference type="ARBA" id="ARBA00022763"/>
    </source>
</evidence>
<reference evidence="19" key="1">
    <citation type="journal article" date="2015" name="BMC Genomics">
        <title>Genomic and transcriptomic analysis of the endophytic fungus Pestalotiopsis fici reveals its lifestyle and high potential for synthesis of natural products.</title>
        <authorList>
            <person name="Wang X."/>
            <person name="Zhang X."/>
            <person name="Liu L."/>
            <person name="Xiang M."/>
            <person name="Wang W."/>
            <person name="Sun X."/>
            <person name="Che Y."/>
            <person name="Guo L."/>
            <person name="Liu G."/>
            <person name="Guo L."/>
            <person name="Wang C."/>
            <person name="Yin W.B."/>
            <person name="Stadler M."/>
            <person name="Zhang X."/>
            <person name="Liu X."/>
        </authorList>
    </citation>
    <scope>NUCLEOTIDE SEQUENCE [LARGE SCALE GENOMIC DNA]</scope>
    <source>
        <strain evidence="19">W106-1 / CGMCC3.15140</strain>
    </source>
</reference>
<feature type="region of interest" description="Disordered" evidence="15">
    <location>
        <begin position="711"/>
        <end position="740"/>
    </location>
</feature>
<comment type="subcellular location">
    <subcellularLocation>
        <location evidence="2 14">Nucleus</location>
    </subcellularLocation>
</comment>
<dbReference type="GO" id="GO:0016887">
    <property type="term" value="F:ATP hydrolysis activity"/>
    <property type="evidence" value="ECO:0007669"/>
    <property type="project" value="RHEA"/>
</dbReference>
<dbReference type="GO" id="GO:0005634">
    <property type="term" value="C:nucleus"/>
    <property type="evidence" value="ECO:0007669"/>
    <property type="project" value="UniProtKB-SubCell"/>
</dbReference>